<dbReference type="EMBL" id="MU267696">
    <property type="protein sequence ID" value="KAH7910894.1"/>
    <property type="molecule type" value="Genomic_DNA"/>
</dbReference>
<keyword evidence="2" id="KW-1185">Reference proteome</keyword>
<protein>
    <submittedName>
        <fullName evidence="1">Uncharacterized protein</fullName>
    </submittedName>
</protein>
<dbReference type="Proteomes" id="UP000790377">
    <property type="component" value="Unassembled WGS sequence"/>
</dbReference>
<name>A0ACB8ADM1_9AGAM</name>
<proteinExistence type="predicted"/>
<accession>A0ACB8ADM1</accession>
<sequence>MFVCPPTKEGPEGRTDDRPILLPEVTCTEFATLLKFFYNSMYKQPLESVDEWVDLLSISTRYGMENVRERALEELDSLPPLDPIRRIVLAKKHDVLEWLIPAYAALCRRVEPLTVSEAIEIGLETTVFLATAREKVRERDIINIIAGNASGEEPDDPFVLGVIDEVFGLRATDT</sequence>
<comment type="caution">
    <text evidence="1">The sequence shown here is derived from an EMBL/GenBank/DDBJ whole genome shotgun (WGS) entry which is preliminary data.</text>
</comment>
<reference evidence="1" key="1">
    <citation type="journal article" date="2021" name="New Phytol.">
        <title>Evolutionary innovations through gain and loss of genes in the ectomycorrhizal Boletales.</title>
        <authorList>
            <person name="Wu G."/>
            <person name="Miyauchi S."/>
            <person name="Morin E."/>
            <person name="Kuo A."/>
            <person name="Drula E."/>
            <person name="Varga T."/>
            <person name="Kohler A."/>
            <person name="Feng B."/>
            <person name="Cao Y."/>
            <person name="Lipzen A."/>
            <person name="Daum C."/>
            <person name="Hundley H."/>
            <person name="Pangilinan J."/>
            <person name="Johnson J."/>
            <person name="Barry K."/>
            <person name="LaButti K."/>
            <person name="Ng V."/>
            <person name="Ahrendt S."/>
            <person name="Min B."/>
            <person name="Choi I.G."/>
            <person name="Park H."/>
            <person name="Plett J.M."/>
            <person name="Magnuson J."/>
            <person name="Spatafora J.W."/>
            <person name="Nagy L.G."/>
            <person name="Henrissat B."/>
            <person name="Grigoriev I.V."/>
            <person name="Yang Z.L."/>
            <person name="Xu J."/>
            <person name="Martin F.M."/>
        </authorList>
    </citation>
    <scope>NUCLEOTIDE SEQUENCE</scope>
    <source>
        <strain evidence="1">ATCC 28755</strain>
    </source>
</reference>
<gene>
    <name evidence="1" type="ORF">BJ138DRAFT_1151832</name>
</gene>
<evidence type="ECO:0000313" key="2">
    <source>
        <dbReference type="Proteomes" id="UP000790377"/>
    </source>
</evidence>
<organism evidence="1 2">
    <name type="scientific">Hygrophoropsis aurantiaca</name>
    <dbReference type="NCBI Taxonomy" id="72124"/>
    <lineage>
        <taxon>Eukaryota</taxon>
        <taxon>Fungi</taxon>
        <taxon>Dikarya</taxon>
        <taxon>Basidiomycota</taxon>
        <taxon>Agaricomycotina</taxon>
        <taxon>Agaricomycetes</taxon>
        <taxon>Agaricomycetidae</taxon>
        <taxon>Boletales</taxon>
        <taxon>Coniophorineae</taxon>
        <taxon>Hygrophoropsidaceae</taxon>
        <taxon>Hygrophoropsis</taxon>
    </lineage>
</organism>
<evidence type="ECO:0000313" key="1">
    <source>
        <dbReference type="EMBL" id="KAH7910894.1"/>
    </source>
</evidence>